<feature type="repeat" description="TPR" evidence="7">
    <location>
        <begin position="38"/>
        <end position="71"/>
    </location>
</feature>
<dbReference type="PANTHER" id="PTHR37316:SF3">
    <property type="entry name" value="TEICHOIC ACID GLYCEROL-PHOSPHATE TRANSFERASE"/>
    <property type="match status" value="1"/>
</dbReference>
<keyword evidence="7" id="KW-0802">TPR repeat</keyword>
<dbReference type="InterPro" id="IPR001296">
    <property type="entry name" value="Glyco_trans_1"/>
</dbReference>
<dbReference type="InterPro" id="IPR051612">
    <property type="entry name" value="Teichoic_Acid_Biosynth"/>
</dbReference>
<dbReference type="GO" id="GO:0005886">
    <property type="term" value="C:plasma membrane"/>
    <property type="evidence" value="ECO:0007669"/>
    <property type="project" value="UniProtKB-SubCell"/>
</dbReference>
<proteinExistence type="inferred from homology"/>
<keyword evidence="6" id="KW-0472">Membrane</keyword>
<dbReference type="Pfam" id="PF13432">
    <property type="entry name" value="TPR_16"/>
    <property type="match status" value="1"/>
</dbReference>
<dbReference type="Pfam" id="PF00534">
    <property type="entry name" value="Glycos_transf_1"/>
    <property type="match status" value="1"/>
</dbReference>
<reference evidence="9" key="2">
    <citation type="submission" date="2022-09" db="EMBL/GenBank/DDBJ databases">
        <title>Rouxiella aceris sp. nov., isolated from tree sap and emended description of the genus Rhouxiella.</title>
        <authorList>
            <person name="Kim I.S."/>
        </authorList>
    </citation>
    <scope>NUCLEOTIDE SEQUENCE</scope>
    <source>
        <strain evidence="9">SAP-2</strain>
    </source>
</reference>
<dbReference type="CDD" id="cd03811">
    <property type="entry name" value="GT4_GT28_WabH-like"/>
    <property type="match status" value="1"/>
</dbReference>
<dbReference type="Gene3D" id="3.40.50.11820">
    <property type="match status" value="1"/>
</dbReference>
<evidence type="ECO:0000256" key="4">
    <source>
        <dbReference type="ARBA" id="ARBA00022679"/>
    </source>
</evidence>
<keyword evidence="4" id="KW-0808">Transferase</keyword>
<dbReference type="Gene3D" id="3.40.50.2000">
    <property type="entry name" value="Glycogen Phosphorylase B"/>
    <property type="match status" value="2"/>
</dbReference>
<accession>A0AA40WZB4</accession>
<dbReference type="Proteomes" id="UP000705283">
    <property type="component" value="Unassembled WGS sequence"/>
</dbReference>
<organism evidence="9 10">
    <name type="scientific">Rouxiella silvae</name>
    <dbReference type="NCBI Taxonomy" id="1646373"/>
    <lineage>
        <taxon>Bacteria</taxon>
        <taxon>Pseudomonadati</taxon>
        <taxon>Pseudomonadota</taxon>
        <taxon>Gammaproteobacteria</taxon>
        <taxon>Enterobacterales</taxon>
        <taxon>Yersiniaceae</taxon>
        <taxon>Rouxiella</taxon>
    </lineage>
</organism>
<feature type="repeat" description="TPR" evidence="7">
    <location>
        <begin position="411"/>
        <end position="444"/>
    </location>
</feature>
<evidence type="ECO:0000256" key="5">
    <source>
        <dbReference type="ARBA" id="ARBA00022944"/>
    </source>
</evidence>
<dbReference type="SMART" id="SM00028">
    <property type="entry name" value="TPR"/>
    <property type="match status" value="9"/>
</dbReference>
<gene>
    <name evidence="9" type="ORF">ITX54_04265</name>
</gene>
<dbReference type="RefSeq" id="WP_194977561.1">
    <property type="nucleotide sequence ID" value="NZ_JADMKS010000002.1"/>
</dbReference>
<dbReference type="SUPFAM" id="SSF48452">
    <property type="entry name" value="TPR-like"/>
    <property type="match status" value="3"/>
</dbReference>
<dbReference type="Pfam" id="PF04464">
    <property type="entry name" value="Glyphos_transf"/>
    <property type="match status" value="1"/>
</dbReference>
<dbReference type="InterPro" id="IPR007554">
    <property type="entry name" value="Glycerophosphate_synth"/>
</dbReference>
<protein>
    <submittedName>
        <fullName evidence="9">CDP-glycerol glycerophosphotransferase family protein</fullName>
    </submittedName>
</protein>
<dbReference type="PROSITE" id="PS50005">
    <property type="entry name" value="TPR"/>
    <property type="match status" value="2"/>
</dbReference>
<evidence type="ECO:0000256" key="1">
    <source>
        <dbReference type="ARBA" id="ARBA00004202"/>
    </source>
</evidence>
<name>A0AA40WZB4_9GAMM</name>
<feature type="domain" description="Glycosyl transferase family 1" evidence="8">
    <location>
        <begin position="1217"/>
        <end position="1375"/>
    </location>
</feature>
<dbReference type="PANTHER" id="PTHR37316">
    <property type="entry name" value="TEICHOIC ACID GLYCEROL-PHOSPHATE PRIMASE"/>
    <property type="match status" value="1"/>
</dbReference>
<dbReference type="InterPro" id="IPR043148">
    <property type="entry name" value="TagF_C"/>
</dbReference>
<evidence type="ECO:0000313" key="10">
    <source>
        <dbReference type="Proteomes" id="UP000705283"/>
    </source>
</evidence>
<evidence type="ECO:0000259" key="8">
    <source>
        <dbReference type="Pfam" id="PF00534"/>
    </source>
</evidence>
<evidence type="ECO:0000256" key="6">
    <source>
        <dbReference type="ARBA" id="ARBA00023136"/>
    </source>
</evidence>
<keyword evidence="3" id="KW-1003">Cell membrane</keyword>
<dbReference type="InterPro" id="IPR011990">
    <property type="entry name" value="TPR-like_helical_dom_sf"/>
</dbReference>
<dbReference type="InterPro" id="IPR043149">
    <property type="entry name" value="TagF_N"/>
</dbReference>
<comment type="caution">
    <text evidence="9">The sequence shown here is derived from an EMBL/GenBank/DDBJ whole genome shotgun (WGS) entry which is preliminary data.</text>
</comment>
<sequence length="1387" mass="159900">MYKYLVYLSSKLDKKRKLWGNIVNKLETIINDEDLVPAAIYYDLGLACCKLKKWNDASKHLSKAIVLKPNKLSWKYRYAVALENSGNKEKSKSIIESIYFENNLDDKKHFNSGMLLLGYSRPIEAERAFNKAIEINANNYKYYLGLVMALNRQGKGKSWVVIESLLKAVIINPKSTEIHYTLGLNYEYMRNYHLAIFSYVKTILNKKNNKILSELLSIIKNELEKQKNIPIKITTIENESDKLFKDGLNSFEENPVEAESYFRGAIELNSDKKEYYVGLASALEKQGEAKLWQELDALQSAVTMGLKSATKFYRVGIIREKMNNYLNASQAYKVALDSGLVDSEIFYRLGFCLKMIGEESASNQSFESAISYDKKLNSSRFGIGVFHNKFGKKQLAIEAFKKQGEKKPQDGELFYKLGMALDRCYKWNEAKKAYKRAIKIDPSVYEWQYRLGFVFERLKNYKEATYWYTKATEGKKVPYWYYRLGYALHNIKNYKAACEAFIITHDALEAPSAVFRENDCLAVQFYNIALQHEGCGEYEKSSEFLIDAINSREGTAGYLFYRLACIEYKKGNYQHSCSHFINSRILQEPHGVSDENYRKNENVKKFSDYNFYSERKSIVKNSILYESFQGSSISCNPLAMFLEIYYREEFAGFRHFWVINDISNVPDYIKELDNVYFVKHNSDLYLESLATSRLLINNSTFPPYFTKRKEQLYINTWHGTPLKTLGKDMKGRFLEHKNFTRNILQSDILLSPNEFTTKVLRSSHDINGIYTGTILESGYPRIDLTLSFSESRRQSITNQMSLDDAKTTILYAPTWRGTHGEISFNKEQLVNDLTRLAEIPNSIIIFRGHSLLENVLGELDIPGVRILAKNIDTNEFLSLVDILITDYSSIFFDYYPTKKPVFYYTYDLEEYSESRGIYINLESLPGIVSNDIDSLVKEVNSCIIRDQSLANAELLFDLGFNNYDDGKATKRVISSIIEKMNNPNSYKQSQDKIKTNKSFLFYTGPFMRNGITTSFINLANNLISQGHTVSVVVDANAIAKHDDRLEQISKLHENVNLIGRVGGIVFNLEERYIHGERNRDHSLPEVEMEEVWLSSWRKEFKRIFGDAHFDCIINFEGYTNFWSSLFSAQSHLKRNIYQHNDMYSEYTQKYPYLLGGFNNYRHYDNVISVSKETRDLNFKNLSKIIEADNDKYVYSQNLLNLDTIFKMSNESILCEDKHIFESKGPIFINIGRLSIEKDHAKLLRAFKAMHDSIPHSTLIILGEGALKSDLIKLINKLELNKSVHLLGHRLNPYPYLAKANCFVLSSNHEGQPMTLLEAFTLGKDVIATSIAGNNSVLKLVEEVGVPNTVKGLSSALIEYANNGKQQKSFLYNTYQDEAVKTFIDYTH</sequence>
<dbReference type="GO" id="GO:0016757">
    <property type="term" value="F:glycosyltransferase activity"/>
    <property type="evidence" value="ECO:0007669"/>
    <property type="project" value="InterPro"/>
</dbReference>
<dbReference type="Gene3D" id="1.25.40.10">
    <property type="entry name" value="Tetratricopeptide repeat domain"/>
    <property type="match status" value="4"/>
</dbReference>
<keyword evidence="5" id="KW-0777">Teichoic acid biosynthesis</keyword>
<dbReference type="InterPro" id="IPR019734">
    <property type="entry name" value="TPR_rpt"/>
</dbReference>
<dbReference type="Gene3D" id="3.40.50.12580">
    <property type="match status" value="1"/>
</dbReference>
<evidence type="ECO:0000256" key="3">
    <source>
        <dbReference type="ARBA" id="ARBA00022475"/>
    </source>
</evidence>
<dbReference type="EMBL" id="JADMKS010000002">
    <property type="protein sequence ID" value="MBF6635876.1"/>
    <property type="molecule type" value="Genomic_DNA"/>
</dbReference>
<dbReference type="GO" id="GO:0019350">
    <property type="term" value="P:teichoic acid biosynthetic process"/>
    <property type="evidence" value="ECO:0007669"/>
    <property type="project" value="UniProtKB-KW"/>
</dbReference>
<comment type="subcellular location">
    <subcellularLocation>
        <location evidence="1">Cell membrane</location>
        <topology evidence="1">Peripheral membrane protein</topology>
    </subcellularLocation>
</comment>
<evidence type="ECO:0000256" key="2">
    <source>
        <dbReference type="ARBA" id="ARBA00010488"/>
    </source>
</evidence>
<dbReference type="GO" id="GO:0047355">
    <property type="term" value="F:CDP-glycerol glycerophosphotransferase activity"/>
    <property type="evidence" value="ECO:0007669"/>
    <property type="project" value="InterPro"/>
</dbReference>
<comment type="similarity">
    <text evidence="2">Belongs to the CDP-glycerol glycerophosphotransferase family.</text>
</comment>
<dbReference type="SUPFAM" id="SSF53756">
    <property type="entry name" value="UDP-Glycosyltransferase/glycogen phosphorylase"/>
    <property type="match status" value="2"/>
</dbReference>
<evidence type="ECO:0000256" key="7">
    <source>
        <dbReference type="PROSITE-ProRule" id="PRU00339"/>
    </source>
</evidence>
<reference evidence="9" key="1">
    <citation type="submission" date="2020-11" db="EMBL/GenBank/DDBJ databases">
        <authorList>
            <person name="Lee S.D."/>
        </authorList>
    </citation>
    <scope>NUCLEOTIDE SEQUENCE</scope>
    <source>
        <strain evidence="9">SAP-2</strain>
    </source>
</reference>
<evidence type="ECO:0000313" key="9">
    <source>
        <dbReference type="EMBL" id="MBF6635876.1"/>
    </source>
</evidence>